<dbReference type="HOGENOM" id="CLU_2753190_0_0_6"/>
<proteinExistence type="predicted"/>
<gene>
    <name evidence="1" type="ordered locus">MEALZ_1734</name>
</gene>
<dbReference type="KEGG" id="mah:MEALZ_1734"/>
<protein>
    <submittedName>
        <fullName evidence="1">Uncharacterized protein</fullName>
    </submittedName>
</protein>
<dbReference type="Proteomes" id="UP000008315">
    <property type="component" value="Chromosome"/>
</dbReference>
<evidence type="ECO:0000313" key="1">
    <source>
        <dbReference type="EMBL" id="CCE23420.1"/>
    </source>
</evidence>
<accession>G4T0Y6</accession>
<organism evidence="1 2">
    <name type="scientific">Methylotuvimicrobium alcaliphilum (strain DSM 19304 / NCIMB 14124 / VKM B-2133 / 20Z)</name>
    <name type="common">Methylomicrobium alcaliphilum</name>
    <dbReference type="NCBI Taxonomy" id="1091494"/>
    <lineage>
        <taxon>Bacteria</taxon>
        <taxon>Pseudomonadati</taxon>
        <taxon>Pseudomonadota</taxon>
        <taxon>Gammaproteobacteria</taxon>
        <taxon>Methylococcales</taxon>
        <taxon>Methylococcaceae</taxon>
        <taxon>Methylotuvimicrobium</taxon>
    </lineage>
</organism>
<sequence length="70" mass="8060">MGANRKFTIYILRYLGSKPKIKKDSGYNCFRRYRFKLRFCPQNKPFALQTLVVPEEAPECPIPHLALGAG</sequence>
<dbReference type="EMBL" id="FO082060">
    <property type="protein sequence ID" value="CCE23420.1"/>
    <property type="molecule type" value="Genomic_DNA"/>
</dbReference>
<dbReference type="STRING" id="1091494.MEALZ_1734"/>
<name>G4T0Y6_META2</name>
<reference evidence="2" key="1">
    <citation type="journal article" date="2012" name="J. Bacteriol.">
        <title>Genome sequence of the haloalkaliphilic methanotrophic bacterium Methylomicrobium alcaliphilum 20Z.</title>
        <authorList>
            <person name="Vuilleumier S."/>
            <person name="Khmelenina V.N."/>
            <person name="Bringel F."/>
            <person name="Reshetnikov A.S."/>
            <person name="Lajus A."/>
            <person name="Mangenot S."/>
            <person name="Rouy Z."/>
            <person name="Op den Camp H.J."/>
            <person name="Jetten M.S."/>
            <person name="Dispirito A.A."/>
            <person name="Dunfield P."/>
            <person name="Klotz M.G."/>
            <person name="Semrau J.D."/>
            <person name="Stein L.Y."/>
            <person name="Barbe V."/>
            <person name="Medigue C."/>
            <person name="Trotsenko Y.A."/>
            <person name="Kalyuzhnaya M.G."/>
        </authorList>
    </citation>
    <scope>NUCLEOTIDE SEQUENCE [LARGE SCALE GENOMIC DNA]</scope>
    <source>
        <strain evidence="2">DSM 19304 / NCIMB 14124 / VKM B-2133 / 20Z</strain>
    </source>
</reference>
<dbReference type="AlphaFoldDB" id="G4T0Y6"/>
<evidence type="ECO:0000313" key="2">
    <source>
        <dbReference type="Proteomes" id="UP000008315"/>
    </source>
</evidence>
<keyword evidence="2" id="KW-1185">Reference proteome</keyword>